<evidence type="ECO:0000313" key="1">
    <source>
        <dbReference type="EMBL" id="CAG8618473.1"/>
    </source>
</evidence>
<proteinExistence type="predicted"/>
<dbReference type="Proteomes" id="UP000789366">
    <property type="component" value="Unassembled WGS sequence"/>
</dbReference>
<keyword evidence="2" id="KW-1185">Reference proteome</keyword>
<organism evidence="1 2">
    <name type="scientific">Cetraspora pellucida</name>
    <dbReference type="NCBI Taxonomy" id="1433469"/>
    <lineage>
        <taxon>Eukaryota</taxon>
        <taxon>Fungi</taxon>
        <taxon>Fungi incertae sedis</taxon>
        <taxon>Mucoromycota</taxon>
        <taxon>Glomeromycotina</taxon>
        <taxon>Glomeromycetes</taxon>
        <taxon>Diversisporales</taxon>
        <taxon>Gigasporaceae</taxon>
        <taxon>Cetraspora</taxon>
    </lineage>
</organism>
<evidence type="ECO:0000313" key="2">
    <source>
        <dbReference type="Proteomes" id="UP000789366"/>
    </source>
</evidence>
<sequence>NGNNDRLPPKILEQIFRNIYGFSGYYRDAASIGALYNCLLVCKHWCRCAIPILWSDTFYPIQNIKVEVISTYMLCLEDENLREIERAGIRLNKAGIILDSDNIPIEWERSENLEMLRLEKEKLERYKQDELEKFRLEKNTDAQRRLDRLKRLAIFERIRKFERFDFDHNNQCLIIQSI</sequence>
<protein>
    <submittedName>
        <fullName evidence="1">8247_t:CDS:1</fullName>
    </submittedName>
</protein>
<accession>A0ACA9MX25</accession>
<dbReference type="EMBL" id="CAJVPW010010712">
    <property type="protein sequence ID" value="CAG8618473.1"/>
    <property type="molecule type" value="Genomic_DNA"/>
</dbReference>
<comment type="caution">
    <text evidence="1">The sequence shown here is derived from an EMBL/GenBank/DDBJ whole genome shotgun (WGS) entry which is preliminary data.</text>
</comment>
<name>A0ACA9MX25_9GLOM</name>
<reference evidence="1" key="1">
    <citation type="submission" date="2021-06" db="EMBL/GenBank/DDBJ databases">
        <authorList>
            <person name="Kallberg Y."/>
            <person name="Tangrot J."/>
            <person name="Rosling A."/>
        </authorList>
    </citation>
    <scope>NUCLEOTIDE SEQUENCE</scope>
    <source>
        <strain evidence="1">28 12/20/2015</strain>
    </source>
</reference>
<feature type="non-terminal residue" evidence="1">
    <location>
        <position position="1"/>
    </location>
</feature>
<gene>
    <name evidence="1" type="ORF">SPELUC_LOCUS7775</name>
</gene>